<feature type="domain" description="OmpR/PhoB-type" evidence="11">
    <location>
        <begin position="128"/>
        <end position="222"/>
    </location>
</feature>
<comment type="function">
    <text evidence="7">May play the central regulatory role in sporulation. It may be an element of the effector pathway responsible for the activation of sporulation genes in response to nutritional stress. Spo0A may act in concert with spo0H (a sigma factor) to control the expression of some genes that are critical to the sporulation process.</text>
</comment>
<dbReference type="CDD" id="cd00383">
    <property type="entry name" value="trans_reg_C"/>
    <property type="match status" value="1"/>
</dbReference>
<keyword evidence="13" id="KW-1185">Reference proteome</keyword>
<dbReference type="AlphaFoldDB" id="C6PX17"/>
<organism evidence="12 13">
    <name type="scientific">Clostridium carboxidivorans P7</name>
    <dbReference type="NCBI Taxonomy" id="536227"/>
    <lineage>
        <taxon>Bacteria</taxon>
        <taxon>Bacillati</taxon>
        <taxon>Bacillota</taxon>
        <taxon>Clostridia</taxon>
        <taxon>Eubacteriales</taxon>
        <taxon>Clostridiaceae</taxon>
        <taxon>Clostridium</taxon>
    </lineage>
</organism>
<dbReference type="STRING" id="536227.Ccar_09995"/>
<dbReference type="InterPro" id="IPR011006">
    <property type="entry name" value="CheY-like_superfamily"/>
</dbReference>
<dbReference type="PANTHER" id="PTHR48111">
    <property type="entry name" value="REGULATOR OF RPOS"/>
    <property type="match status" value="1"/>
</dbReference>
<dbReference type="SMART" id="SM00862">
    <property type="entry name" value="Trans_reg_C"/>
    <property type="match status" value="1"/>
</dbReference>
<dbReference type="GO" id="GO:0000156">
    <property type="term" value="F:phosphorelay response regulator activity"/>
    <property type="evidence" value="ECO:0007669"/>
    <property type="project" value="TreeGrafter"/>
</dbReference>
<sequence>MKKILVVEDEIDIQNIIKAFLEDACYEVDTSNDGIEGFEKFKLSTYDLIILDIMLPKISGFAVCEMIRKESHVPIIILTALDDDQNQIKGFDLMADDYISKPFSPQILLKRVEAVLRRFNESFANLDNTVVAYKDIKLDKNAAKAFVASKELELTAKEFELLNMLIENKGIVLTREVILNKLWGYDFYGDERVVDTHIKNLRRKLGVDYIQTIRKVGYKLEGN</sequence>
<evidence type="ECO:0000256" key="1">
    <source>
        <dbReference type="ARBA" id="ARBA00018672"/>
    </source>
</evidence>
<dbReference type="InterPro" id="IPR001789">
    <property type="entry name" value="Sig_transdc_resp-reg_receiver"/>
</dbReference>
<evidence type="ECO:0000256" key="4">
    <source>
        <dbReference type="ARBA" id="ARBA00023015"/>
    </source>
</evidence>
<dbReference type="Gene3D" id="3.40.50.2300">
    <property type="match status" value="1"/>
</dbReference>
<dbReference type="PANTHER" id="PTHR48111:SF32">
    <property type="entry name" value="STAGE 0 SPORULATION PROTEIN A HOMOLOG"/>
    <property type="match status" value="1"/>
</dbReference>
<dbReference type="PROSITE" id="PS50110">
    <property type="entry name" value="RESPONSE_REGULATORY"/>
    <property type="match status" value="1"/>
</dbReference>
<dbReference type="CDD" id="cd17574">
    <property type="entry name" value="REC_OmpR"/>
    <property type="match status" value="1"/>
</dbReference>
<dbReference type="Pfam" id="PF00486">
    <property type="entry name" value="Trans_reg_C"/>
    <property type="match status" value="1"/>
</dbReference>
<evidence type="ECO:0000256" key="5">
    <source>
        <dbReference type="ARBA" id="ARBA00023125"/>
    </source>
</evidence>
<dbReference type="SUPFAM" id="SSF46894">
    <property type="entry name" value="C-terminal effector domain of the bipartite response regulators"/>
    <property type="match status" value="1"/>
</dbReference>
<dbReference type="SMART" id="SM00448">
    <property type="entry name" value="REC"/>
    <property type="match status" value="1"/>
</dbReference>
<keyword evidence="5 9" id="KW-0238">DNA-binding</keyword>
<dbReference type="FunFam" id="3.40.50.2300:FF:000001">
    <property type="entry name" value="DNA-binding response regulator PhoB"/>
    <property type="match status" value="1"/>
</dbReference>
<feature type="domain" description="Response regulatory" evidence="10">
    <location>
        <begin position="3"/>
        <end position="116"/>
    </location>
</feature>
<feature type="DNA-binding region" description="OmpR/PhoB-type" evidence="9">
    <location>
        <begin position="128"/>
        <end position="222"/>
    </location>
</feature>
<dbReference type="InterPro" id="IPR001867">
    <property type="entry name" value="OmpR/PhoB-type_DNA-bd"/>
</dbReference>
<dbReference type="PROSITE" id="PS51755">
    <property type="entry name" value="OMPR_PHOB"/>
    <property type="match status" value="1"/>
</dbReference>
<dbReference type="EMBL" id="ACVI01000061">
    <property type="protein sequence ID" value="EET86194.1"/>
    <property type="molecule type" value="Genomic_DNA"/>
</dbReference>
<dbReference type="Pfam" id="PF00072">
    <property type="entry name" value="Response_reg"/>
    <property type="match status" value="1"/>
</dbReference>
<evidence type="ECO:0000256" key="8">
    <source>
        <dbReference type="PROSITE-ProRule" id="PRU00169"/>
    </source>
</evidence>
<proteinExistence type="predicted"/>
<dbReference type="PATRIC" id="fig|536227.13.peg.2090"/>
<evidence type="ECO:0000259" key="11">
    <source>
        <dbReference type="PROSITE" id="PS51755"/>
    </source>
</evidence>
<comment type="caution">
    <text evidence="12">The sequence shown here is derived from an EMBL/GenBank/DDBJ whole genome shotgun (WGS) entry which is preliminary data.</text>
</comment>
<dbReference type="GO" id="GO:0006355">
    <property type="term" value="P:regulation of DNA-templated transcription"/>
    <property type="evidence" value="ECO:0007669"/>
    <property type="project" value="InterPro"/>
</dbReference>
<dbReference type="GO" id="GO:0005829">
    <property type="term" value="C:cytosol"/>
    <property type="evidence" value="ECO:0007669"/>
    <property type="project" value="TreeGrafter"/>
</dbReference>
<name>C6PX17_9CLOT</name>
<dbReference type="Gene3D" id="1.10.10.10">
    <property type="entry name" value="Winged helix-like DNA-binding domain superfamily/Winged helix DNA-binding domain"/>
    <property type="match status" value="1"/>
</dbReference>
<dbReference type="GO" id="GO:0032993">
    <property type="term" value="C:protein-DNA complex"/>
    <property type="evidence" value="ECO:0007669"/>
    <property type="project" value="TreeGrafter"/>
</dbReference>
<gene>
    <name evidence="12" type="ORF">CcarbDRAFT_3334</name>
</gene>
<dbReference type="InterPro" id="IPR016032">
    <property type="entry name" value="Sig_transdc_resp-reg_C-effctor"/>
</dbReference>
<protein>
    <recommendedName>
        <fullName evidence="1">Stage 0 sporulation protein A homolog</fullName>
    </recommendedName>
</protein>
<keyword evidence="2 8" id="KW-0597">Phosphoprotein</keyword>
<accession>C6PX17</accession>
<reference evidence="12 13" key="1">
    <citation type="submission" date="2009-06" db="EMBL/GenBank/DDBJ databases">
        <title>The draft genome of Clostridium carboxidivorans P7.</title>
        <authorList>
            <consortium name="US DOE Joint Genome Institute (JGI-PGF)"/>
            <person name="Lucas S."/>
            <person name="Copeland A."/>
            <person name="Lapidus A."/>
            <person name="Glavina del Rio T."/>
            <person name="Tice H."/>
            <person name="Bruce D."/>
            <person name="Goodwin L."/>
            <person name="Pitluck S."/>
            <person name="Larimer F."/>
            <person name="Land M.L."/>
            <person name="Hauser L."/>
            <person name="Hemme C.L."/>
        </authorList>
    </citation>
    <scope>NUCLEOTIDE SEQUENCE [LARGE SCALE GENOMIC DNA]</scope>
    <source>
        <strain evidence="12 13">P7</strain>
    </source>
</reference>
<keyword evidence="4" id="KW-0805">Transcription regulation</keyword>
<evidence type="ECO:0000313" key="12">
    <source>
        <dbReference type="EMBL" id="EET86194.1"/>
    </source>
</evidence>
<evidence type="ECO:0000256" key="7">
    <source>
        <dbReference type="ARBA" id="ARBA00024867"/>
    </source>
</evidence>
<dbReference type="SUPFAM" id="SSF52172">
    <property type="entry name" value="CheY-like"/>
    <property type="match status" value="1"/>
</dbReference>
<keyword evidence="3" id="KW-0902">Two-component regulatory system</keyword>
<evidence type="ECO:0000313" key="13">
    <source>
        <dbReference type="Proteomes" id="UP000004198"/>
    </source>
</evidence>
<dbReference type="OrthoDB" id="9790442at2"/>
<dbReference type="Proteomes" id="UP000004198">
    <property type="component" value="Unassembled WGS sequence"/>
</dbReference>
<evidence type="ECO:0000256" key="9">
    <source>
        <dbReference type="PROSITE-ProRule" id="PRU01091"/>
    </source>
</evidence>
<dbReference type="InterPro" id="IPR039420">
    <property type="entry name" value="WalR-like"/>
</dbReference>
<dbReference type="RefSeq" id="WP_007062219.1">
    <property type="nucleotide sequence ID" value="NZ_ACVI01000061.1"/>
</dbReference>
<evidence type="ECO:0000256" key="3">
    <source>
        <dbReference type="ARBA" id="ARBA00023012"/>
    </source>
</evidence>
<dbReference type="eggNOG" id="COG0745">
    <property type="taxonomic scope" value="Bacteria"/>
</dbReference>
<evidence type="ECO:0000256" key="2">
    <source>
        <dbReference type="ARBA" id="ARBA00022553"/>
    </source>
</evidence>
<feature type="modified residue" description="4-aspartylphosphate" evidence="8">
    <location>
        <position position="52"/>
    </location>
</feature>
<dbReference type="KEGG" id="cck:Ccar_09995"/>
<evidence type="ECO:0000256" key="6">
    <source>
        <dbReference type="ARBA" id="ARBA00023163"/>
    </source>
</evidence>
<keyword evidence="6" id="KW-0804">Transcription</keyword>
<evidence type="ECO:0000259" key="10">
    <source>
        <dbReference type="PROSITE" id="PS50110"/>
    </source>
</evidence>
<dbReference type="GO" id="GO:0000976">
    <property type="term" value="F:transcription cis-regulatory region binding"/>
    <property type="evidence" value="ECO:0007669"/>
    <property type="project" value="TreeGrafter"/>
</dbReference>
<dbReference type="InterPro" id="IPR036388">
    <property type="entry name" value="WH-like_DNA-bd_sf"/>
</dbReference>
<dbReference type="Gene3D" id="6.10.250.690">
    <property type="match status" value="1"/>
</dbReference>